<sequence>MTPYKALYGRRRQSLVCWFEGGERALYGTELVDEATKKIKEIPKRLQMAQYRRNIMMLVINMLNFKQVIIYFSKLVL</sequence>
<organism evidence="2 3">
    <name type="scientific">Apostasia shenzhenica</name>
    <dbReference type="NCBI Taxonomy" id="1088818"/>
    <lineage>
        <taxon>Eukaryota</taxon>
        <taxon>Viridiplantae</taxon>
        <taxon>Streptophyta</taxon>
        <taxon>Embryophyta</taxon>
        <taxon>Tracheophyta</taxon>
        <taxon>Spermatophyta</taxon>
        <taxon>Magnoliopsida</taxon>
        <taxon>Liliopsida</taxon>
        <taxon>Asparagales</taxon>
        <taxon>Orchidaceae</taxon>
        <taxon>Apostasioideae</taxon>
        <taxon>Apostasia</taxon>
    </lineage>
</organism>
<keyword evidence="1" id="KW-0812">Transmembrane</keyword>
<keyword evidence="1" id="KW-1133">Transmembrane helix</keyword>
<feature type="transmembrane region" description="Helical" evidence="1">
    <location>
        <begin position="54"/>
        <end position="73"/>
    </location>
</feature>
<reference evidence="2 3" key="1">
    <citation type="journal article" date="2017" name="Nature">
        <title>The Apostasia genome and the evolution of orchids.</title>
        <authorList>
            <person name="Zhang G.Q."/>
            <person name="Liu K.W."/>
            <person name="Li Z."/>
            <person name="Lohaus R."/>
            <person name="Hsiao Y.Y."/>
            <person name="Niu S.C."/>
            <person name="Wang J.Y."/>
            <person name="Lin Y.C."/>
            <person name="Xu Q."/>
            <person name="Chen L.J."/>
            <person name="Yoshida K."/>
            <person name="Fujiwara S."/>
            <person name="Wang Z.W."/>
            <person name="Zhang Y.Q."/>
            <person name="Mitsuda N."/>
            <person name="Wang M."/>
            <person name="Liu G.H."/>
            <person name="Pecoraro L."/>
            <person name="Huang H.X."/>
            <person name="Xiao X.J."/>
            <person name="Lin M."/>
            <person name="Wu X.Y."/>
            <person name="Wu W.L."/>
            <person name="Chen Y.Y."/>
            <person name="Chang S.B."/>
            <person name="Sakamoto S."/>
            <person name="Ohme-Takagi M."/>
            <person name="Yagi M."/>
            <person name="Zeng S.J."/>
            <person name="Shen C.Y."/>
            <person name="Yeh C.M."/>
            <person name="Luo Y.B."/>
            <person name="Tsai W.C."/>
            <person name="Van de Peer Y."/>
            <person name="Liu Z.J."/>
        </authorList>
    </citation>
    <scope>NUCLEOTIDE SEQUENCE [LARGE SCALE GENOMIC DNA]</scope>
    <source>
        <strain evidence="3">cv. Shenzhen</strain>
        <tissue evidence="2">Stem</tissue>
    </source>
</reference>
<accession>A0A2I0B7S9</accession>
<gene>
    <name evidence="2" type="ORF">AXF42_Ash004868</name>
</gene>
<dbReference type="AlphaFoldDB" id="A0A2I0B7S9"/>
<protein>
    <submittedName>
        <fullName evidence="2">Uncharacterized protein</fullName>
    </submittedName>
</protein>
<proteinExistence type="predicted"/>
<keyword evidence="3" id="KW-1185">Reference proteome</keyword>
<dbReference type="Proteomes" id="UP000236161">
    <property type="component" value="Unassembled WGS sequence"/>
</dbReference>
<dbReference type="OrthoDB" id="1637837at2759"/>
<dbReference type="EMBL" id="KZ451906">
    <property type="protein sequence ID" value="PKA63858.1"/>
    <property type="molecule type" value="Genomic_DNA"/>
</dbReference>
<name>A0A2I0B7S9_9ASPA</name>
<evidence type="ECO:0000256" key="1">
    <source>
        <dbReference type="SAM" id="Phobius"/>
    </source>
</evidence>
<keyword evidence="1" id="KW-0472">Membrane</keyword>
<evidence type="ECO:0000313" key="3">
    <source>
        <dbReference type="Proteomes" id="UP000236161"/>
    </source>
</evidence>
<evidence type="ECO:0000313" key="2">
    <source>
        <dbReference type="EMBL" id="PKA63858.1"/>
    </source>
</evidence>